<protein>
    <submittedName>
        <fullName evidence="2">Uncharacterized protein</fullName>
    </submittedName>
</protein>
<name>A0ABT9I112_9GAMM</name>
<dbReference type="Proteomes" id="UP001231109">
    <property type="component" value="Unassembled WGS sequence"/>
</dbReference>
<sequence>MITNSIFSIYLSLLTTTSPAAVLVPILDVYPRCDYSVKQHITTVSRAGSSEQDANSKSADVLQDALLQLQQQASGKGDAIILTKVIGQLSKDRIFFSNEKAETEIIYRLGADVISLCTEDNSKPFIATPFDTKGMRQVDRNAENDTTIKMVINTTISATSKQQAEIDDASISLNTGFHGATLGSSRQQLEDIFGPAESFFQYEDDYFMLAYGNQLWLTFANNQLVQAKHTSENFTYDLTSQLLADRHPKLADWQLDNLFSKRSLLPELKAHYTTALSQLTATEYLLQQQQAIIRLIFSEYLDIESSQQQIKLTDISLEHAELPPLPALQLPTLKDISTEATQPAMAPLQKANWEQMLNNLPATNYSTTKEQKRLQLYRPELAAVYAETGLSEVQFSLLTQNSGLTQLQQLLTLFSLPTTRQQFITQHPDAFETNGRLVVYHDMLEINATFTDNDKIDSFIVKWF</sequence>
<accession>A0ABT9I112</accession>
<evidence type="ECO:0000313" key="3">
    <source>
        <dbReference type="Proteomes" id="UP001231109"/>
    </source>
</evidence>
<proteinExistence type="predicted"/>
<comment type="caution">
    <text evidence="2">The sequence shown here is derived from an EMBL/GenBank/DDBJ whole genome shotgun (WGS) entry which is preliminary data.</text>
</comment>
<gene>
    <name evidence="2" type="ORF">ORJ04_13990</name>
</gene>
<keyword evidence="3" id="KW-1185">Reference proteome</keyword>
<keyword evidence="1" id="KW-0732">Signal</keyword>
<feature type="signal peptide" evidence="1">
    <location>
        <begin position="1"/>
        <end position="20"/>
    </location>
</feature>
<feature type="chain" id="PRO_5046784402" evidence="1">
    <location>
        <begin position="21"/>
        <end position="464"/>
    </location>
</feature>
<dbReference type="RefSeq" id="WP_305976499.1">
    <property type="nucleotide sequence ID" value="NZ_JAPJDZ010000037.1"/>
</dbReference>
<evidence type="ECO:0000313" key="2">
    <source>
        <dbReference type="EMBL" id="MDP5137061.1"/>
    </source>
</evidence>
<evidence type="ECO:0000256" key="1">
    <source>
        <dbReference type="SAM" id="SignalP"/>
    </source>
</evidence>
<dbReference type="EMBL" id="JAPJDZ010000037">
    <property type="protein sequence ID" value="MDP5137061.1"/>
    <property type="molecule type" value="Genomic_DNA"/>
</dbReference>
<organism evidence="2 3">
    <name type="scientific">Rheinheimera baltica</name>
    <dbReference type="NCBI Taxonomy" id="67576"/>
    <lineage>
        <taxon>Bacteria</taxon>
        <taxon>Pseudomonadati</taxon>
        <taxon>Pseudomonadota</taxon>
        <taxon>Gammaproteobacteria</taxon>
        <taxon>Chromatiales</taxon>
        <taxon>Chromatiaceae</taxon>
        <taxon>Rheinheimera</taxon>
    </lineage>
</organism>
<reference evidence="2 3" key="1">
    <citation type="submission" date="2022-11" db="EMBL/GenBank/DDBJ databases">
        <title>Viruses from the air-sea interface of a natural surface slick.</title>
        <authorList>
            <person name="Rahlff J."/>
            <person name="Holmfeldt K."/>
        </authorList>
    </citation>
    <scope>NUCLEOTIDE SEQUENCE [LARGE SCALE GENOMIC DNA]</scope>
    <source>
        <strain evidence="2 3">SMS4</strain>
    </source>
</reference>